<evidence type="ECO:0000256" key="2">
    <source>
        <dbReference type="ARBA" id="ARBA00022448"/>
    </source>
</evidence>
<dbReference type="InterPro" id="IPR047218">
    <property type="entry name" value="YocR/YhdH-like"/>
</dbReference>
<evidence type="ECO:0000313" key="8">
    <source>
        <dbReference type="Proteomes" id="UP000234335"/>
    </source>
</evidence>
<evidence type="ECO:0000313" key="7">
    <source>
        <dbReference type="EMBL" id="PKZ17639.1"/>
    </source>
</evidence>
<comment type="subcellular location">
    <subcellularLocation>
        <location evidence="1">Membrane</location>
        <topology evidence="1">Multi-pass membrane protein</topology>
    </subcellularLocation>
</comment>
<evidence type="ECO:0000256" key="5">
    <source>
        <dbReference type="ARBA" id="ARBA00023136"/>
    </source>
</evidence>
<feature type="transmembrane region" description="Helical" evidence="6">
    <location>
        <begin position="46"/>
        <end position="69"/>
    </location>
</feature>
<dbReference type="AlphaFoldDB" id="A0A2I1MC43"/>
<feature type="transmembrane region" description="Helical" evidence="6">
    <location>
        <begin position="424"/>
        <end position="450"/>
    </location>
</feature>
<feature type="transmembrane region" description="Helical" evidence="6">
    <location>
        <begin position="188"/>
        <end position="206"/>
    </location>
</feature>
<dbReference type="Pfam" id="PF00209">
    <property type="entry name" value="SNF"/>
    <property type="match status" value="2"/>
</dbReference>
<feature type="transmembrane region" description="Helical" evidence="6">
    <location>
        <begin position="319"/>
        <end position="340"/>
    </location>
</feature>
<dbReference type="PANTHER" id="PTHR42948">
    <property type="entry name" value="TRANSPORTER"/>
    <property type="match status" value="1"/>
</dbReference>
<dbReference type="InterPro" id="IPR000175">
    <property type="entry name" value="Na/ntran_symport"/>
</dbReference>
<evidence type="ECO:0000256" key="6">
    <source>
        <dbReference type="SAM" id="Phobius"/>
    </source>
</evidence>
<reference evidence="7 8" key="1">
    <citation type="submission" date="2017-12" db="EMBL/GenBank/DDBJ databases">
        <title>Phylogenetic diversity of female urinary microbiome.</title>
        <authorList>
            <person name="Thomas-White K."/>
            <person name="Wolfe A.J."/>
        </authorList>
    </citation>
    <scope>NUCLEOTIDE SEQUENCE [LARGE SCALE GENOMIC DNA]</scope>
    <source>
        <strain evidence="7 8">UMB0119</strain>
    </source>
</reference>
<dbReference type="InterPro" id="IPR037272">
    <property type="entry name" value="SNS_sf"/>
</dbReference>
<dbReference type="PROSITE" id="PS50267">
    <property type="entry name" value="NA_NEUROTRAN_SYMP_3"/>
    <property type="match status" value="1"/>
</dbReference>
<dbReference type="NCBIfam" id="NF037979">
    <property type="entry name" value="Na_transp"/>
    <property type="match status" value="1"/>
</dbReference>
<gene>
    <name evidence="7" type="ORF">CYJ34_02725</name>
</gene>
<feature type="transmembrane region" description="Helical" evidence="6">
    <location>
        <begin position="102"/>
        <end position="125"/>
    </location>
</feature>
<dbReference type="CDD" id="cd10336">
    <property type="entry name" value="SLC6sbd_Tyt1-Like"/>
    <property type="match status" value="1"/>
</dbReference>
<feature type="transmembrane region" description="Helical" evidence="6">
    <location>
        <begin position="383"/>
        <end position="404"/>
    </location>
</feature>
<sequence>MDSNNKINEKINKNDGFTSKLGFTLASIGSAVGMGNIWRFPVMVSLFGGMSFLLPYFLFVILIASTGVIEEFSLGRLTGSGPVHAFSFATARKGNENIGKKLGLIPVLGSLALAIGYTVVMGWIFRYNFLAINGTLTDLADDFYLIGATFNQTAGKFANNFWIIVAGLCSMVIMSFGIAKGIERANKILMPILFILLLGLAIYIAMDPKAYSGYKYIFSLDSSYLSDIKLWIFAFGQAFFSLSIAGNGSVIYGSYLPKNEDIPSSAKNIAFFDTLSALLASFVIIPAMAIGNADLTEGGPGLMFMYLVNVFNQIKSGQILMIFFYIAVLFAGFSSIINLYEAPVAYVKEKFNISRKFSAFIINGIGIIVAIFIQAIVGPWMDIVSIVIAPLGAFLAGIMFFWILDKNLAINEVNKGRKKALGSWFYPIGKYIYCSLSLLALILGIVYGGIG</sequence>
<keyword evidence="4 6" id="KW-1133">Transmembrane helix</keyword>
<keyword evidence="5 6" id="KW-0472">Membrane</keyword>
<evidence type="ECO:0000256" key="3">
    <source>
        <dbReference type="ARBA" id="ARBA00022692"/>
    </source>
</evidence>
<feature type="transmembrane region" description="Helical" evidence="6">
    <location>
        <begin position="360"/>
        <end position="377"/>
    </location>
</feature>
<dbReference type="PRINTS" id="PR00176">
    <property type="entry name" value="NANEUSMPORT"/>
</dbReference>
<feature type="transmembrane region" description="Helical" evidence="6">
    <location>
        <begin position="161"/>
        <end position="179"/>
    </location>
</feature>
<dbReference type="PANTHER" id="PTHR42948:SF1">
    <property type="entry name" value="TRANSPORTER"/>
    <property type="match status" value="1"/>
</dbReference>
<feature type="transmembrane region" description="Helical" evidence="6">
    <location>
        <begin position="268"/>
        <end position="290"/>
    </location>
</feature>
<dbReference type="SUPFAM" id="SSF161070">
    <property type="entry name" value="SNF-like"/>
    <property type="match status" value="1"/>
</dbReference>
<keyword evidence="3 6" id="KW-0812">Transmembrane</keyword>
<dbReference type="GO" id="GO:0016020">
    <property type="term" value="C:membrane"/>
    <property type="evidence" value="ECO:0007669"/>
    <property type="project" value="UniProtKB-SubCell"/>
</dbReference>
<feature type="transmembrane region" description="Helical" evidence="6">
    <location>
        <begin position="21"/>
        <end position="40"/>
    </location>
</feature>
<dbReference type="Proteomes" id="UP000234335">
    <property type="component" value="Unassembled WGS sequence"/>
</dbReference>
<dbReference type="EMBL" id="PKGS01000001">
    <property type="protein sequence ID" value="PKZ17639.1"/>
    <property type="molecule type" value="Genomic_DNA"/>
</dbReference>
<keyword evidence="8" id="KW-1185">Reference proteome</keyword>
<organism evidence="7 8">
    <name type="scientific">Anaerococcus octavius</name>
    <dbReference type="NCBI Taxonomy" id="54007"/>
    <lineage>
        <taxon>Bacteria</taxon>
        <taxon>Bacillati</taxon>
        <taxon>Bacillota</taxon>
        <taxon>Tissierellia</taxon>
        <taxon>Tissierellales</taxon>
        <taxon>Peptoniphilaceae</taxon>
        <taxon>Anaerococcus</taxon>
    </lineage>
</organism>
<name>A0A2I1MC43_9FIRM</name>
<evidence type="ECO:0000256" key="1">
    <source>
        <dbReference type="ARBA" id="ARBA00004141"/>
    </source>
</evidence>
<protein>
    <submittedName>
        <fullName evidence="7">Sodium-dependent transporter</fullName>
    </submittedName>
</protein>
<feature type="transmembrane region" description="Helical" evidence="6">
    <location>
        <begin position="230"/>
        <end position="256"/>
    </location>
</feature>
<proteinExistence type="predicted"/>
<evidence type="ECO:0000256" key="4">
    <source>
        <dbReference type="ARBA" id="ARBA00022989"/>
    </source>
</evidence>
<keyword evidence="2" id="KW-0813">Transport</keyword>
<accession>A0A2I1MC43</accession>
<comment type="caution">
    <text evidence="7">The sequence shown here is derived from an EMBL/GenBank/DDBJ whole genome shotgun (WGS) entry which is preliminary data.</text>
</comment>